<protein>
    <recommendedName>
        <fullName evidence="4">TonB C-terminal domain-containing protein</fullName>
    </recommendedName>
</protein>
<feature type="chain" id="PRO_5002491702" description="TonB C-terminal domain-containing protein" evidence="1">
    <location>
        <begin position="23"/>
        <end position="116"/>
    </location>
</feature>
<sequence>MTRLAPLTALAIVALLSPGAEAQEVSQVELEAFVEQVKSCWTIAPADIGSGRSVKLRVALALDGAVTDASVIDPDKSEAAQRLATGAIRAVERCAPYSFSAESYDVWKTLEVDLQP</sequence>
<keyword evidence="1" id="KW-0732">Signal</keyword>
<feature type="signal peptide" evidence="1">
    <location>
        <begin position="1"/>
        <end position="22"/>
    </location>
</feature>
<dbReference type="STRING" id="361041.VW35_20080"/>
<keyword evidence="3" id="KW-1185">Reference proteome</keyword>
<organism evidence="2 3">
    <name type="scientific">Devosia soli</name>
    <dbReference type="NCBI Taxonomy" id="361041"/>
    <lineage>
        <taxon>Bacteria</taxon>
        <taxon>Pseudomonadati</taxon>
        <taxon>Pseudomonadota</taxon>
        <taxon>Alphaproteobacteria</taxon>
        <taxon>Hyphomicrobiales</taxon>
        <taxon>Devosiaceae</taxon>
        <taxon>Devosia</taxon>
    </lineage>
</organism>
<dbReference type="Gene3D" id="3.30.1150.10">
    <property type="match status" value="1"/>
</dbReference>
<dbReference type="EMBL" id="LAJG01000048">
    <property type="protein sequence ID" value="KKB76028.1"/>
    <property type="molecule type" value="Genomic_DNA"/>
</dbReference>
<dbReference type="Proteomes" id="UP000033514">
    <property type="component" value="Unassembled WGS sequence"/>
</dbReference>
<dbReference type="PATRIC" id="fig|361041.3.peg.3432"/>
<accession>A0A0F5L100</accession>
<dbReference type="SUPFAM" id="SSF74653">
    <property type="entry name" value="TolA/TonB C-terminal domain"/>
    <property type="match status" value="1"/>
</dbReference>
<comment type="caution">
    <text evidence="2">The sequence shown here is derived from an EMBL/GenBank/DDBJ whole genome shotgun (WGS) entry which is preliminary data.</text>
</comment>
<evidence type="ECO:0000256" key="1">
    <source>
        <dbReference type="SAM" id="SignalP"/>
    </source>
</evidence>
<dbReference type="AlphaFoldDB" id="A0A0F5L100"/>
<dbReference type="OrthoDB" id="7161229at2"/>
<name>A0A0F5L100_9HYPH</name>
<proteinExistence type="predicted"/>
<dbReference type="RefSeq" id="WP_046144838.1">
    <property type="nucleotide sequence ID" value="NZ_LAJG01000048.1"/>
</dbReference>
<evidence type="ECO:0000313" key="3">
    <source>
        <dbReference type="Proteomes" id="UP000033514"/>
    </source>
</evidence>
<reference evidence="2 3" key="1">
    <citation type="submission" date="2015-03" db="EMBL/GenBank/DDBJ databases">
        <authorList>
            <person name="Hassan Y.I."/>
            <person name="Lepp D."/>
            <person name="Zhou T."/>
        </authorList>
    </citation>
    <scope>NUCLEOTIDE SEQUENCE [LARGE SCALE GENOMIC DNA]</scope>
    <source>
        <strain evidence="2 3">GH2-10</strain>
    </source>
</reference>
<evidence type="ECO:0008006" key="4">
    <source>
        <dbReference type="Google" id="ProtNLM"/>
    </source>
</evidence>
<evidence type="ECO:0000313" key="2">
    <source>
        <dbReference type="EMBL" id="KKB76028.1"/>
    </source>
</evidence>
<gene>
    <name evidence="2" type="ORF">VW35_20080</name>
</gene>